<feature type="region of interest" description="Disordered" evidence="1">
    <location>
        <begin position="41"/>
        <end position="60"/>
    </location>
</feature>
<comment type="caution">
    <text evidence="2">The sequence shown here is derived from an EMBL/GenBank/DDBJ whole genome shotgun (WGS) entry which is preliminary data.</text>
</comment>
<reference evidence="2 3" key="1">
    <citation type="journal article" date="2015" name="Sci. Rep.">
        <title>Genome of the facultative scuticociliatosis pathogen Pseudocohnilembus persalinus provides insight into its virulence through horizontal gene transfer.</title>
        <authorList>
            <person name="Xiong J."/>
            <person name="Wang G."/>
            <person name="Cheng J."/>
            <person name="Tian M."/>
            <person name="Pan X."/>
            <person name="Warren A."/>
            <person name="Jiang C."/>
            <person name="Yuan D."/>
            <person name="Miao W."/>
        </authorList>
    </citation>
    <scope>NUCLEOTIDE SEQUENCE [LARGE SCALE GENOMIC DNA]</scope>
    <source>
        <strain evidence="2">36N120E</strain>
    </source>
</reference>
<protein>
    <submittedName>
        <fullName evidence="2">Uncharacterized protein</fullName>
    </submittedName>
</protein>
<keyword evidence="3" id="KW-1185">Reference proteome</keyword>
<sequence length="308" mass="36744">MSENQSSDNIQSISYKTRKSIEENKNYGNIEYQVYNDSQTIQQQAKQNKSEEEEEEEDQEEQKKLYIVKFFIEFPYLYNCMKQERNQQTNCNCIFTIVCIMCGWCQDILNINNNTQQKKKKKSSEYQPLNQYQDNPVIIYKNKQIDFCLPYNGLANHNREYNQKSHILKDIELGYSTSFDYQCQRQVRLYGLMAKNRQSIDNFAKLFGYTLEKVDKQGIQAFIIDDNMFVFYNLNENNDDYNLEHQLKSFLIKTTQTIIILDLFEGDENLLCEFKKLGQIKDKQLVYLHQCQMKDSYFSNEKKIGQNI</sequence>
<organism evidence="2 3">
    <name type="scientific">Pseudocohnilembus persalinus</name>
    <name type="common">Ciliate</name>
    <dbReference type="NCBI Taxonomy" id="266149"/>
    <lineage>
        <taxon>Eukaryota</taxon>
        <taxon>Sar</taxon>
        <taxon>Alveolata</taxon>
        <taxon>Ciliophora</taxon>
        <taxon>Intramacronucleata</taxon>
        <taxon>Oligohymenophorea</taxon>
        <taxon>Scuticociliatia</taxon>
        <taxon>Philasterida</taxon>
        <taxon>Pseudocohnilembidae</taxon>
        <taxon>Pseudocohnilembus</taxon>
    </lineage>
</organism>
<evidence type="ECO:0000313" key="2">
    <source>
        <dbReference type="EMBL" id="KRX02891.1"/>
    </source>
</evidence>
<dbReference type="InParanoid" id="A0A0V0QKV0"/>
<gene>
    <name evidence="2" type="ORF">PPERSA_04094</name>
</gene>
<evidence type="ECO:0000313" key="3">
    <source>
        <dbReference type="Proteomes" id="UP000054937"/>
    </source>
</evidence>
<dbReference type="AlphaFoldDB" id="A0A0V0QKV0"/>
<dbReference type="EMBL" id="LDAU01000151">
    <property type="protein sequence ID" value="KRX02891.1"/>
    <property type="molecule type" value="Genomic_DNA"/>
</dbReference>
<feature type="compositionally biased region" description="Acidic residues" evidence="1">
    <location>
        <begin position="51"/>
        <end position="60"/>
    </location>
</feature>
<accession>A0A0V0QKV0</accession>
<proteinExistence type="predicted"/>
<evidence type="ECO:0000256" key="1">
    <source>
        <dbReference type="SAM" id="MobiDB-lite"/>
    </source>
</evidence>
<name>A0A0V0QKV0_PSEPJ</name>
<dbReference type="Proteomes" id="UP000054937">
    <property type="component" value="Unassembled WGS sequence"/>
</dbReference>